<reference evidence="3 4" key="1">
    <citation type="journal article" date="2013" name="Curr. Biol.">
        <title>The Genome of the Foraminiferan Reticulomyxa filosa.</title>
        <authorList>
            <person name="Glockner G."/>
            <person name="Hulsmann N."/>
            <person name="Schleicher M."/>
            <person name="Noegel A.A."/>
            <person name="Eichinger L."/>
            <person name="Gallinger C."/>
            <person name="Pawlowski J."/>
            <person name="Sierra R."/>
            <person name="Euteneuer U."/>
            <person name="Pillet L."/>
            <person name="Moustafa A."/>
            <person name="Platzer M."/>
            <person name="Groth M."/>
            <person name="Szafranski K."/>
            <person name="Schliwa M."/>
        </authorList>
    </citation>
    <scope>NUCLEOTIDE SEQUENCE [LARGE SCALE GENOMIC DNA]</scope>
</reference>
<feature type="compositionally biased region" description="Polar residues" evidence="1">
    <location>
        <begin position="229"/>
        <end position="240"/>
    </location>
</feature>
<feature type="region of interest" description="Disordered" evidence="1">
    <location>
        <begin position="223"/>
        <end position="244"/>
    </location>
</feature>
<evidence type="ECO:0000313" key="4">
    <source>
        <dbReference type="Proteomes" id="UP000023152"/>
    </source>
</evidence>
<accession>X6MJ57</accession>
<comment type="caution">
    <text evidence="3">The sequence shown here is derived from an EMBL/GenBank/DDBJ whole genome shotgun (WGS) entry which is preliminary data.</text>
</comment>
<dbReference type="Pfam" id="PF04194">
    <property type="entry name" value="PDCD2_C"/>
    <property type="match status" value="1"/>
</dbReference>
<evidence type="ECO:0000313" key="3">
    <source>
        <dbReference type="EMBL" id="ETO14053.1"/>
    </source>
</evidence>
<dbReference type="GO" id="GO:0005737">
    <property type="term" value="C:cytoplasm"/>
    <property type="evidence" value="ECO:0007669"/>
    <property type="project" value="InterPro"/>
</dbReference>
<dbReference type="PANTHER" id="PTHR46421">
    <property type="entry name" value="PROGRAMMED CELL DEATH PROTEIN 2-LIKE"/>
    <property type="match status" value="1"/>
</dbReference>
<dbReference type="EMBL" id="ASPP01020243">
    <property type="protein sequence ID" value="ETO14053.1"/>
    <property type="molecule type" value="Genomic_DNA"/>
</dbReference>
<sequence length="405" mass="46242">MSQHKVEDDLSEEEAVQKYAYIGTVGKWIDNPSRPDSCYVGGKPVLWHPLSEKVKKKAKETKKTKAEKASEKHQCEKCHKEMYFLCQMYAPYESHSRTIYVWMCLDGQCTRTYKGWKVLTQRQKEDDQINIASNIDPTKKAQQSSTNRAYEAKKLPPIQKNENNSSYTFGLFHFPTPTVQQPVTKKSEMKQDTSDSKVAMSLDEELNALLSNVNTAITAVTTKKKNDAESTSASNATPDGQSKKNLKEFSTFELSIYEEDFYSNQTEQHVDITAEEIQTKIANDKEVEWMDETYEEDPVMDPLVDYLDRIALDGKQCIRYCYGDKPLYPHSINNIVPPCPKCQHQRVFECQIMSNILLCLTFPSSHASKLKSMLNEHEWLTVGIFVCPKACSDDALEFVDVVLGT</sequence>
<feature type="domain" description="Programmed cell death protein 2 C-terminal" evidence="2">
    <location>
        <begin position="307"/>
        <end position="394"/>
    </location>
</feature>
<evidence type="ECO:0000259" key="2">
    <source>
        <dbReference type="Pfam" id="PF04194"/>
    </source>
</evidence>
<organism evidence="3 4">
    <name type="scientific">Reticulomyxa filosa</name>
    <dbReference type="NCBI Taxonomy" id="46433"/>
    <lineage>
        <taxon>Eukaryota</taxon>
        <taxon>Sar</taxon>
        <taxon>Rhizaria</taxon>
        <taxon>Retaria</taxon>
        <taxon>Foraminifera</taxon>
        <taxon>Monothalamids</taxon>
        <taxon>Reticulomyxidae</taxon>
        <taxon>Reticulomyxa</taxon>
    </lineage>
</organism>
<evidence type="ECO:0000256" key="1">
    <source>
        <dbReference type="SAM" id="MobiDB-lite"/>
    </source>
</evidence>
<dbReference type="InterPro" id="IPR007320">
    <property type="entry name" value="PDCD2_C"/>
</dbReference>
<dbReference type="Proteomes" id="UP000023152">
    <property type="component" value="Unassembled WGS sequence"/>
</dbReference>
<protein>
    <recommendedName>
        <fullName evidence="2">Programmed cell death protein 2 C-terminal domain-containing protein</fullName>
    </recommendedName>
</protein>
<gene>
    <name evidence="3" type="ORF">RFI_23315</name>
</gene>
<dbReference type="AlphaFoldDB" id="X6MJ57"/>
<dbReference type="PANTHER" id="PTHR46421:SF1">
    <property type="entry name" value="PROGRAMMED CELL DEATH PROTEIN 2-LIKE"/>
    <property type="match status" value="1"/>
</dbReference>
<keyword evidence="4" id="KW-1185">Reference proteome</keyword>
<dbReference type="InterPro" id="IPR052815">
    <property type="entry name" value="PDCD2-like_regulator"/>
</dbReference>
<dbReference type="OrthoDB" id="443682at2759"/>
<proteinExistence type="predicted"/>
<name>X6MJ57_RETFI</name>